<dbReference type="AlphaFoldDB" id="A0A1T2CFZ2"/>
<sequence>MIGTVTLCYIMPTPPILMEAGLAVTKEISISLGMGESEQSVFSWLNNHINHTFYLKPLRSKPLYAYK</sequence>
<dbReference type="EMBL" id="MPNX01000055">
    <property type="protein sequence ID" value="OOY33755.1"/>
    <property type="molecule type" value="Genomic_DNA"/>
</dbReference>
<evidence type="ECO:0000313" key="1">
    <source>
        <dbReference type="EMBL" id="OOY33755.1"/>
    </source>
</evidence>
<accession>A0A1T2CFZ2</accession>
<organism evidence="1 2">
    <name type="scientific">Solemya velum gill symbiont</name>
    <dbReference type="NCBI Taxonomy" id="2340"/>
    <lineage>
        <taxon>Bacteria</taxon>
        <taxon>Pseudomonadati</taxon>
        <taxon>Pseudomonadota</taxon>
        <taxon>Gammaproteobacteria</taxon>
        <taxon>sulfur-oxidizing symbionts</taxon>
    </lineage>
</organism>
<protein>
    <submittedName>
        <fullName evidence="1">Uncharacterized protein</fullName>
    </submittedName>
</protein>
<comment type="caution">
    <text evidence="1">The sequence shown here is derived from an EMBL/GenBank/DDBJ whole genome shotgun (WGS) entry which is preliminary data.</text>
</comment>
<dbReference type="Proteomes" id="UP000190962">
    <property type="component" value="Unassembled WGS sequence"/>
</dbReference>
<proteinExistence type="predicted"/>
<gene>
    <name evidence="1" type="ORF">BOV88_13600</name>
</gene>
<name>A0A1T2CFZ2_SOVGS</name>
<reference evidence="1 2" key="1">
    <citation type="submission" date="2016-11" db="EMBL/GenBank/DDBJ databases">
        <title>Mixed transmission modes and dynamic genome evolution in an obligate animal-bacterial symbiosis.</title>
        <authorList>
            <person name="Russell S.L."/>
            <person name="Corbett-Detig R.B."/>
            <person name="Cavanaugh C.M."/>
        </authorList>
    </citation>
    <scope>NUCLEOTIDE SEQUENCE [LARGE SCALE GENOMIC DNA]</scope>
    <source>
        <strain evidence="1">MA-KB16</strain>
    </source>
</reference>
<evidence type="ECO:0000313" key="2">
    <source>
        <dbReference type="Proteomes" id="UP000190962"/>
    </source>
</evidence>